<organism evidence="1">
    <name type="scientific">uncultured Caudovirales phage</name>
    <dbReference type="NCBI Taxonomy" id="2100421"/>
    <lineage>
        <taxon>Viruses</taxon>
        <taxon>Duplodnaviria</taxon>
        <taxon>Heunggongvirae</taxon>
        <taxon>Uroviricota</taxon>
        <taxon>Caudoviricetes</taxon>
        <taxon>Peduoviridae</taxon>
        <taxon>Maltschvirus</taxon>
        <taxon>Maltschvirus maltsch</taxon>
    </lineage>
</organism>
<evidence type="ECO:0000313" key="1">
    <source>
        <dbReference type="EMBL" id="CAB4161654.1"/>
    </source>
</evidence>
<name>A0A6J5P2B1_9CAUD</name>
<protein>
    <submittedName>
        <fullName evidence="1">Uncharacterized protein</fullName>
    </submittedName>
</protein>
<accession>A0A6J5P2B1</accession>
<sequence>MKTQYTFGFIDEPQFRTPCTSRQWLANYLRACRAQPYIRVKRAPWPTGGGYRTAQYCYSVWKVGSTAEALIIPAARR</sequence>
<reference evidence="1" key="1">
    <citation type="submission" date="2020-04" db="EMBL/GenBank/DDBJ databases">
        <authorList>
            <person name="Chiriac C."/>
            <person name="Salcher M."/>
            <person name="Ghai R."/>
            <person name="Kavagutti S V."/>
        </authorList>
    </citation>
    <scope>NUCLEOTIDE SEQUENCE</scope>
</reference>
<dbReference type="EMBL" id="LR796718">
    <property type="protein sequence ID" value="CAB4161654.1"/>
    <property type="molecule type" value="Genomic_DNA"/>
</dbReference>
<gene>
    <name evidence="1" type="ORF">UFOVP761_10</name>
</gene>
<proteinExistence type="predicted"/>